<reference evidence="3" key="1">
    <citation type="journal article" date="2014" name="Int. J. Syst. Evol. Microbiol.">
        <title>Complete genome sequence of Corynebacterium casei LMG S-19264T (=DSM 44701T), isolated from a smear-ripened cheese.</title>
        <authorList>
            <consortium name="US DOE Joint Genome Institute (JGI-PGF)"/>
            <person name="Walter F."/>
            <person name="Albersmeier A."/>
            <person name="Kalinowski J."/>
            <person name="Ruckert C."/>
        </authorList>
    </citation>
    <scope>NUCLEOTIDE SEQUENCE</scope>
    <source>
        <strain evidence="3">CGMCC 1.14984</strain>
    </source>
</reference>
<sequence>MVTGITQPTGLPSKRTLRAILLAGVATSLPLFAMGAQAQEVTIDDDRTTPVETATASNGNPADVTIDTDGSITLDNGGTAVTVNSDNDFTLQGDLVLGHVDDAIGVLIEPGNTGDIIIGGRILMERTEAQEDANADEEVTDYADDRYGVLLQAGGTHTGDISFSSTGAIRLYGDNSVGMDLAGGLDGNLSIAGDFTVGGENAVGLAIRDTVTGDVTISSSSISFVGGTGATGYLIEGDIEGRLLHAGSITVTGYFDSTVDSEADPDNNNEEQAALQGGSAIDLSGNVDGGFLIQGPVPVADRPTDYTAPATASVLVDGSAPALWIHGGAVLGELDTSDFGAGYGSWGFVNRGNITARGLYSQVNSTGARIEDATIFGGVRNDGTIRASSYNGNATALHLGNITLDTLRNAGTIQAVSNADDATLGTVNATALLIDADATVPSLRNDLRIESAVTADNGNAIGINDESGTLTEIYNTGGIFATVIDFADDDGEDPTGEAIAIDVSANTTGVTIRNTVSDTFDEDTGNRANFGQVRGNVLFGTGNNSYLAESGVTQGDIFFQGGDDTASFSQSAHMFGDIDFGMGADLFDLDDANFVGNVEFGGGMDVMNILGGGFFSGDVTDSDGMLDITVSGGSTFYETGAEDTSISNLFIGSASTLGIGISENGAGATSFIVSDTATLEDGATIQPVFIGGAVETVTAEIIIADILNVDPTQLVIGDAEGNTPYLFNITFDTTTDATAGTESLILNVQRRTAQELGLQEGLAPAYVPTLEALATDDNLGPLVLNFTQEADFRDALSQLLAGPLDAPLAYARAQNNSVTSIVTQRLDLARNAGAYPRTFWIQEETYFLNRESDDVSNGFDGGGFSLAAGVDAGLDNYVDAVGLSLSISSAKYDEKKGGDFPFERLTYGFGAYAAFSTGPVQLDTRAEYAITKSESERNISIGSVDRTAFGEWDGSQIAASARVRYSAEVLGLTTEPFVSADFVSITEDAYEETGGGNGVNLAVEERTYESLRANVGLRVGKVFEMRPSIYDTGIPGTIHPQFTLAWSQELNDDPLTADYRYLSGGDEFTLFTDPEEGAAIVGADVAYENEYAKLHLGVSGTFGDTTEALILRAGVGLKW</sequence>
<proteinExistence type="predicted"/>
<dbReference type="Pfam" id="PF03797">
    <property type="entry name" value="Autotransporter"/>
    <property type="match status" value="1"/>
</dbReference>
<dbReference type="SUPFAM" id="SSF103515">
    <property type="entry name" value="Autotransporter"/>
    <property type="match status" value="1"/>
</dbReference>
<dbReference type="RefSeq" id="WP_155140187.1">
    <property type="nucleotide sequence ID" value="NZ_BMGZ01000002.1"/>
</dbReference>
<dbReference type="Gene3D" id="2.40.128.130">
    <property type="entry name" value="Autotransporter beta-domain"/>
    <property type="match status" value="1"/>
</dbReference>
<organism evidence="3 5">
    <name type="scientific">Aquisalinus luteolus</name>
    <dbReference type="NCBI Taxonomy" id="1566827"/>
    <lineage>
        <taxon>Bacteria</taxon>
        <taxon>Pseudomonadati</taxon>
        <taxon>Pseudomonadota</taxon>
        <taxon>Alphaproteobacteria</taxon>
        <taxon>Parvularculales</taxon>
        <taxon>Parvularculaceae</taxon>
        <taxon>Aquisalinus</taxon>
    </lineage>
</organism>
<reference evidence="4 6" key="2">
    <citation type="submission" date="2020-02" db="EMBL/GenBank/DDBJ databases">
        <title>Genome sequence of Parvularcula flava strain NH6-79.</title>
        <authorList>
            <person name="Abdul Karim M.H."/>
            <person name="Lam M.Q."/>
            <person name="Chen S.J."/>
            <person name="Yahya A."/>
            <person name="Shahir S."/>
            <person name="Shamsir M.S."/>
            <person name="Chong C.S."/>
        </authorList>
    </citation>
    <scope>NUCLEOTIDE SEQUENCE [LARGE SCALE GENOMIC DNA]</scope>
    <source>
        <strain evidence="4 6">NH6-79</strain>
    </source>
</reference>
<dbReference type="EMBL" id="VCJR02000002">
    <property type="protein sequence ID" value="NHK28301.1"/>
    <property type="molecule type" value="Genomic_DNA"/>
</dbReference>
<reference evidence="3" key="3">
    <citation type="submission" date="2020-09" db="EMBL/GenBank/DDBJ databases">
        <authorList>
            <person name="Sun Q."/>
            <person name="Zhou Y."/>
        </authorList>
    </citation>
    <scope>NUCLEOTIDE SEQUENCE</scope>
    <source>
        <strain evidence="3">CGMCC 1.14984</strain>
    </source>
</reference>
<dbReference type="PROSITE" id="PS51208">
    <property type="entry name" value="AUTOTRANSPORTER"/>
    <property type="match status" value="1"/>
</dbReference>
<keyword evidence="1" id="KW-0732">Signal</keyword>
<dbReference type="Proteomes" id="UP000818603">
    <property type="component" value="Unassembled WGS sequence"/>
</dbReference>
<evidence type="ECO:0000313" key="6">
    <source>
        <dbReference type="Proteomes" id="UP000818603"/>
    </source>
</evidence>
<feature type="domain" description="Autotransporter" evidence="2">
    <location>
        <begin position="832"/>
        <end position="1119"/>
    </location>
</feature>
<evidence type="ECO:0000313" key="5">
    <source>
        <dbReference type="Proteomes" id="UP000621856"/>
    </source>
</evidence>
<dbReference type="InterPro" id="IPR005546">
    <property type="entry name" value="Autotransporte_beta"/>
</dbReference>
<evidence type="ECO:0000256" key="1">
    <source>
        <dbReference type="SAM" id="SignalP"/>
    </source>
</evidence>
<protein>
    <submittedName>
        <fullName evidence="3 4">Autotransporter</fullName>
    </submittedName>
</protein>
<comment type="caution">
    <text evidence="3">The sequence shown here is derived from an EMBL/GenBank/DDBJ whole genome shotgun (WGS) entry which is preliminary data.</text>
</comment>
<evidence type="ECO:0000313" key="4">
    <source>
        <dbReference type="EMBL" id="NHK28301.1"/>
    </source>
</evidence>
<evidence type="ECO:0000259" key="2">
    <source>
        <dbReference type="PROSITE" id="PS51208"/>
    </source>
</evidence>
<feature type="chain" id="PRO_5035237630" evidence="1">
    <location>
        <begin position="39"/>
        <end position="1119"/>
    </location>
</feature>
<dbReference type="SMART" id="SM00869">
    <property type="entry name" value="Autotransporter"/>
    <property type="match status" value="1"/>
</dbReference>
<dbReference type="InterPro" id="IPR036709">
    <property type="entry name" value="Autotransporte_beta_dom_sf"/>
</dbReference>
<name>A0A8J3EPI8_9PROT</name>
<dbReference type="AlphaFoldDB" id="A0A8J3EPI8"/>
<dbReference type="EMBL" id="BMGZ01000002">
    <property type="protein sequence ID" value="GGH98066.1"/>
    <property type="molecule type" value="Genomic_DNA"/>
</dbReference>
<dbReference type="Proteomes" id="UP000621856">
    <property type="component" value="Unassembled WGS sequence"/>
</dbReference>
<keyword evidence="6" id="KW-1185">Reference proteome</keyword>
<accession>A0A8J3EPI8</accession>
<evidence type="ECO:0000313" key="3">
    <source>
        <dbReference type="EMBL" id="GGH98066.1"/>
    </source>
</evidence>
<gene>
    <name evidence="4" type="ORF">FF098_010325</name>
    <name evidence="3" type="ORF">GCM10011355_20780</name>
</gene>
<feature type="signal peptide" evidence="1">
    <location>
        <begin position="1"/>
        <end position="38"/>
    </location>
</feature>